<dbReference type="Pfam" id="PF07731">
    <property type="entry name" value="Cu-oxidase_2"/>
    <property type="match status" value="1"/>
</dbReference>
<dbReference type="PROSITE" id="PS51318">
    <property type="entry name" value="TAT"/>
    <property type="match status" value="1"/>
</dbReference>
<accession>A0A844Z1K8</accession>
<dbReference type="InterPro" id="IPR011706">
    <property type="entry name" value="Cu-oxidase_C"/>
</dbReference>
<dbReference type="InterPro" id="IPR034284">
    <property type="entry name" value="CuRO_1_CopA"/>
</dbReference>
<dbReference type="EMBL" id="WTYV01000007">
    <property type="protein sequence ID" value="MXO73040.1"/>
    <property type="molecule type" value="Genomic_DNA"/>
</dbReference>
<gene>
    <name evidence="9" type="ORF">GRI99_15525</name>
</gene>
<comment type="caution">
    <text evidence="9">The sequence shown here is derived from an EMBL/GenBank/DDBJ whole genome shotgun (WGS) entry which is preliminary data.</text>
</comment>
<dbReference type="NCBIfam" id="TIGR01480">
    <property type="entry name" value="copper_res_A"/>
    <property type="match status" value="1"/>
</dbReference>
<dbReference type="PROSITE" id="PS00080">
    <property type="entry name" value="MULTICOPPER_OXIDASE2"/>
    <property type="match status" value="1"/>
</dbReference>
<feature type="signal peptide" evidence="5">
    <location>
        <begin position="1"/>
        <end position="30"/>
    </location>
</feature>
<evidence type="ECO:0000256" key="5">
    <source>
        <dbReference type="SAM" id="SignalP"/>
    </source>
</evidence>
<dbReference type="GO" id="GO:0016491">
    <property type="term" value="F:oxidoreductase activity"/>
    <property type="evidence" value="ECO:0007669"/>
    <property type="project" value="UniProtKB-KW"/>
</dbReference>
<protein>
    <submittedName>
        <fullName evidence="9">Copper resistance system multicopper oxidase</fullName>
    </submittedName>
</protein>
<feature type="domain" description="Plastocyanin-like" evidence="7">
    <location>
        <begin position="477"/>
        <end position="595"/>
    </location>
</feature>
<dbReference type="InterPro" id="IPR045087">
    <property type="entry name" value="Cu-oxidase_fam"/>
</dbReference>
<evidence type="ECO:0000313" key="10">
    <source>
        <dbReference type="Proteomes" id="UP000466966"/>
    </source>
</evidence>
<dbReference type="Proteomes" id="UP000466966">
    <property type="component" value="Unassembled WGS sequence"/>
</dbReference>
<sequence>MTSFTPLSRRAFMAGSTGLLALASFRPAWAQSASPGSKGSASLAGPNINLTIERRDFQIDGRSGSAVTINGSVPGPLLRLREGGNARLTVTNLLDEDTSIHWHGLILPFQMDGVPGLSFPGIAPGASFTYEFPVRQSGTYWYHSHSGLQEPVGHYAPMIIDPEGPDPIASDREHVIVLSDWTFANIEHVVNRLKQGGGFYNHAKPSLTDPLPLDTASRAMFNRMRMDPTDIADVGAPELIYLVNGHSPAENWTGLFAPGERVRLRVINAASMTIFNFRIPGLPLTVVAADGLPVRPVEVDELQIGNGETYDLIVTPRDPAYSMVAEGIDRSGMAVATLATAPGLRAPVPPLRQRPVLTMRDMGMDHSSHGAPAGPAAASDPHAGMDHGSHGGAMPIVPAADPHAAHTGHGGSPPPAPPPMQDRSTVDFPTGPGVDMIASMPVDRTGDPGLGLDDQPHRVLTYRQLAALEPNRDRRVPQREIVIHLTGNMERYMWSMDGETLSPATEPYRFTLNERVRLRLVNDTMMTHPMHLHGHWFEVVNGQDGHLPLKHTVRVLPGSYVDLNLTADAPGDWAFHCHLLVHMHMGMMRVVKIRPLTGEGQ</sequence>
<organism evidence="9 10">
    <name type="scientific">Alteraurantiacibacter buctensis</name>
    <dbReference type="NCBI Taxonomy" id="1503981"/>
    <lineage>
        <taxon>Bacteria</taxon>
        <taxon>Pseudomonadati</taxon>
        <taxon>Pseudomonadota</taxon>
        <taxon>Alphaproteobacteria</taxon>
        <taxon>Sphingomonadales</taxon>
        <taxon>Erythrobacteraceae</taxon>
        <taxon>Alteraurantiacibacter</taxon>
    </lineage>
</organism>
<feature type="compositionally biased region" description="Low complexity" evidence="4">
    <location>
        <begin position="369"/>
        <end position="382"/>
    </location>
</feature>
<dbReference type="PANTHER" id="PTHR11709">
    <property type="entry name" value="MULTI-COPPER OXIDASE"/>
    <property type="match status" value="1"/>
</dbReference>
<dbReference type="InterPro" id="IPR011707">
    <property type="entry name" value="Cu-oxidase-like_N"/>
</dbReference>
<dbReference type="InterPro" id="IPR006311">
    <property type="entry name" value="TAT_signal"/>
</dbReference>
<reference evidence="9 10" key="1">
    <citation type="submission" date="2019-12" db="EMBL/GenBank/DDBJ databases">
        <title>Genomic-based taxomic classification of the family Erythrobacteraceae.</title>
        <authorList>
            <person name="Xu L."/>
        </authorList>
    </citation>
    <scope>NUCLEOTIDE SEQUENCE [LARGE SCALE GENOMIC DNA]</scope>
    <source>
        <strain evidence="9 10">M0322</strain>
    </source>
</reference>
<dbReference type="InterPro" id="IPR034279">
    <property type="entry name" value="CuRO_3_CopA"/>
</dbReference>
<evidence type="ECO:0000256" key="3">
    <source>
        <dbReference type="ARBA" id="ARBA00023008"/>
    </source>
</evidence>
<dbReference type="CDD" id="cd13848">
    <property type="entry name" value="CuRO_1_CopA"/>
    <property type="match status" value="1"/>
</dbReference>
<evidence type="ECO:0000259" key="6">
    <source>
        <dbReference type="Pfam" id="PF00394"/>
    </source>
</evidence>
<dbReference type="GO" id="GO:0042597">
    <property type="term" value="C:periplasmic space"/>
    <property type="evidence" value="ECO:0007669"/>
    <property type="project" value="InterPro"/>
</dbReference>
<dbReference type="InterPro" id="IPR002355">
    <property type="entry name" value="Cu_oxidase_Cu_BS"/>
</dbReference>
<dbReference type="CDD" id="cd13896">
    <property type="entry name" value="CuRO_3_CopA"/>
    <property type="match status" value="1"/>
</dbReference>
<keyword evidence="10" id="KW-1185">Reference proteome</keyword>
<feature type="chain" id="PRO_5032813707" evidence="5">
    <location>
        <begin position="31"/>
        <end position="601"/>
    </location>
</feature>
<evidence type="ECO:0000259" key="7">
    <source>
        <dbReference type="Pfam" id="PF07731"/>
    </source>
</evidence>
<dbReference type="InterPro" id="IPR034282">
    <property type="entry name" value="CuRO_2_CopA"/>
</dbReference>
<evidence type="ECO:0000256" key="2">
    <source>
        <dbReference type="ARBA" id="ARBA00023002"/>
    </source>
</evidence>
<dbReference type="PANTHER" id="PTHR11709:SF394">
    <property type="entry name" value="FI03373P-RELATED"/>
    <property type="match status" value="1"/>
</dbReference>
<dbReference type="Pfam" id="PF07732">
    <property type="entry name" value="Cu-oxidase_3"/>
    <property type="match status" value="1"/>
</dbReference>
<evidence type="ECO:0000256" key="4">
    <source>
        <dbReference type="SAM" id="MobiDB-lite"/>
    </source>
</evidence>
<feature type="domain" description="Plastocyanin-like" evidence="8">
    <location>
        <begin position="53"/>
        <end position="163"/>
    </location>
</feature>
<dbReference type="RefSeq" id="WP_160772973.1">
    <property type="nucleotide sequence ID" value="NZ_WTYV01000007.1"/>
</dbReference>
<dbReference type="InterPro" id="IPR033138">
    <property type="entry name" value="Cu_oxidase_CS"/>
</dbReference>
<dbReference type="Pfam" id="PF00394">
    <property type="entry name" value="Cu-oxidase"/>
    <property type="match status" value="1"/>
</dbReference>
<keyword evidence="5" id="KW-0732">Signal</keyword>
<keyword evidence="1" id="KW-0479">Metal-binding</keyword>
<dbReference type="OrthoDB" id="9757546at2"/>
<dbReference type="PROSITE" id="PS00079">
    <property type="entry name" value="MULTICOPPER_OXIDASE1"/>
    <property type="match status" value="1"/>
</dbReference>
<dbReference type="GO" id="GO:0005507">
    <property type="term" value="F:copper ion binding"/>
    <property type="evidence" value="ECO:0007669"/>
    <property type="project" value="InterPro"/>
</dbReference>
<evidence type="ECO:0000256" key="1">
    <source>
        <dbReference type="ARBA" id="ARBA00022723"/>
    </source>
</evidence>
<evidence type="ECO:0000313" key="9">
    <source>
        <dbReference type="EMBL" id="MXO73040.1"/>
    </source>
</evidence>
<evidence type="ECO:0000259" key="8">
    <source>
        <dbReference type="Pfam" id="PF07732"/>
    </source>
</evidence>
<feature type="domain" description="Plastocyanin-like" evidence="6">
    <location>
        <begin position="173"/>
        <end position="338"/>
    </location>
</feature>
<dbReference type="InterPro" id="IPR006376">
    <property type="entry name" value="Cu-R_CopA"/>
</dbReference>
<name>A0A844Z1K8_9SPHN</name>
<dbReference type="Gene3D" id="2.60.40.420">
    <property type="entry name" value="Cupredoxins - blue copper proteins"/>
    <property type="match status" value="3"/>
</dbReference>
<dbReference type="AlphaFoldDB" id="A0A844Z1K8"/>
<proteinExistence type="predicted"/>
<feature type="region of interest" description="Disordered" evidence="4">
    <location>
        <begin position="363"/>
        <end position="453"/>
    </location>
</feature>
<dbReference type="SUPFAM" id="SSF49503">
    <property type="entry name" value="Cupredoxins"/>
    <property type="match status" value="3"/>
</dbReference>
<dbReference type="InterPro" id="IPR001117">
    <property type="entry name" value="Cu-oxidase_2nd"/>
</dbReference>
<dbReference type="InterPro" id="IPR008972">
    <property type="entry name" value="Cupredoxin"/>
</dbReference>
<keyword evidence="2" id="KW-0560">Oxidoreductase</keyword>
<keyword evidence="3" id="KW-0186">Copper</keyword>
<dbReference type="CDD" id="cd13874">
    <property type="entry name" value="CuRO_2_CopA"/>
    <property type="match status" value="1"/>
</dbReference>